<dbReference type="SMART" id="SM00248">
    <property type="entry name" value="ANK"/>
    <property type="match status" value="5"/>
</dbReference>
<keyword evidence="5" id="KW-1185">Reference proteome</keyword>
<feature type="transmembrane region" description="Helical" evidence="2">
    <location>
        <begin position="498"/>
        <end position="516"/>
    </location>
</feature>
<name>A0AAP0DJS1_9ASTR</name>
<dbReference type="SUPFAM" id="SSF48403">
    <property type="entry name" value="Ankyrin repeat"/>
    <property type="match status" value="1"/>
</dbReference>
<evidence type="ECO:0000256" key="2">
    <source>
        <dbReference type="SAM" id="Phobius"/>
    </source>
</evidence>
<dbReference type="Pfam" id="PF12796">
    <property type="entry name" value="Ank_2"/>
    <property type="match status" value="1"/>
</dbReference>
<dbReference type="EMBL" id="JBCNJP010000008">
    <property type="protein sequence ID" value="KAK9074375.1"/>
    <property type="molecule type" value="Genomic_DNA"/>
</dbReference>
<keyword evidence="2" id="KW-1133">Transmembrane helix</keyword>
<feature type="compositionally biased region" description="Pro residues" evidence="1">
    <location>
        <begin position="26"/>
        <end position="37"/>
    </location>
</feature>
<comment type="caution">
    <text evidence="4">The sequence shown here is derived from an EMBL/GenBank/DDBJ whole genome shotgun (WGS) entry which is preliminary data.</text>
</comment>
<feature type="transmembrane region" description="Helical" evidence="2">
    <location>
        <begin position="608"/>
        <end position="625"/>
    </location>
</feature>
<protein>
    <recommendedName>
        <fullName evidence="3">PGG domain-containing protein</fullName>
    </recommendedName>
</protein>
<evidence type="ECO:0000256" key="1">
    <source>
        <dbReference type="SAM" id="MobiDB-lite"/>
    </source>
</evidence>
<dbReference type="AlphaFoldDB" id="A0AAP0DJS1"/>
<organism evidence="4 5">
    <name type="scientific">Deinandra increscens subsp. villosa</name>
    <dbReference type="NCBI Taxonomy" id="3103831"/>
    <lineage>
        <taxon>Eukaryota</taxon>
        <taxon>Viridiplantae</taxon>
        <taxon>Streptophyta</taxon>
        <taxon>Embryophyta</taxon>
        <taxon>Tracheophyta</taxon>
        <taxon>Spermatophyta</taxon>
        <taxon>Magnoliopsida</taxon>
        <taxon>eudicotyledons</taxon>
        <taxon>Gunneridae</taxon>
        <taxon>Pentapetalae</taxon>
        <taxon>asterids</taxon>
        <taxon>campanulids</taxon>
        <taxon>Asterales</taxon>
        <taxon>Asteraceae</taxon>
        <taxon>Asteroideae</taxon>
        <taxon>Heliantheae alliance</taxon>
        <taxon>Madieae</taxon>
        <taxon>Madiinae</taxon>
        <taxon>Deinandra</taxon>
    </lineage>
</organism>
<dbReference type="GO" id="GO:0016020">
    <property type="term" value="C:membrane"/>
    <property type="evidence" value="ECO:0007669"/>
    <property type="project" value="TreeGrafter"/>
</dbReference>
<evidence type="ECO:0000313" key="4">
    <source>
        <dbReference type="EMBL" id="KAK9074375.1"/>
    </source>
</evidence>
<dbReference type="InterPro" id="IPR002110">
    <property type="entry name" value="Ankyrin_rpt"/>
</dbReference>
<dbReference type="Pfam" id="PF13962">
    <property type="entry name" value="PGG"/>
    <property type="match status" value="1"/>
</dbReference>
<gene>
    <name evidence="4" type="ORF">SSX86_006973</name>
</gene>
<keyword evidence="2" id="KW-0472">Membrane</keyword>
<feature type="domain" description="PGG" evidence="3">
    <location>
        <begin position="487"/>
        <end position="600"/>
    </location>
</feature>
<proteinExistence type="predicted"/>
<dbReference type="PANTHER" id="PTHR24177">
    <property type="entry name" value="CASKIN"/>
    <property type="match status" value="1"/>
</dbReference>
<feature type="transmembrane region" description="Helical" evidence="2">
    <location>
        <begin position="536"/>
        <end position="559"/>
    </location>
</feature>
<feature type="region of interest" description="Disordered" evidence="1">
    <location>
        <begin position="1"/>
        <end position="37"/>
    </location>
</feature>
<reference evidence="4 5" key="1">
    <citation type="submission" date="2024-04" db="EMBL/GenBank/DDBJ databases">
        <title>The reference genome of an endangered Asteraceae, Deinandra increscens subsp. villosa, native to the Central Coast of California.</title>
        <authorList>
            <person name="Guilliams M."/>
            <person name="Hasenstab-Lehman K."/>
            <person name="Meyer R."/>
            <person name="Mcevoy S."/>
        </authorList>
    </citation>
    <scope>NUCLEOTIDE SEQUENCE [LARGE SCALE GENOMIC DNA]</scope>
    <source>
        <tissue evidence="4">Leaf</tissue>
    </source>
</reference>
<dbReference type="InterPro" id="IPR026961">
    <property type="entry name" value="PGG_dom"/>
</dbReference>
<feature type="transmembrane region" description="Helical" evidence="2">
    <location>
        <begin position="268"/>
        <end position="290"/>
    </location>
</feature>
<sequence length="660" mass="75410">MSTTTRDVELVSSSLEQPPLHHQLRPPKPPPLPPPPTIRSAPTFIQPPLPLNLPNANLLAKRETYIKTCVPLYNASINGDWGAANLILCQRQELVRFSITENHETALHIAASTQNTEFVIELVNIMNTKDLELQTENGNTALCLAAIAGNKKLAEILVTKNPRLLTIPGSTRMMPLYMAALFGNHETVEYLYAKSEKMTGNHWNSQNRGWVLLKCVEADLYDIALKLLADRPELARTEGVLGVLARKPNAFNDRHQHFFWTTIMSCKYQLYMVLVCFFTYLLFIVFEVHVREKENKAMKLLNKIWEDIMQMSKNDIDKLLRGPIDPVMKDEKGNIIMRDGKRTYSSRVLFVAAEMGNTNFLVELIRQYPDLIWTVNDNNQSIFHIAVSHRHESIYNILHEMGSLKDLIIPLQDPEGNNMLHLVGKNGEKNLRDHVSGDAFQMQWELLWFKEVEAMIPISYRERKNKAGKTPRDLFTENHKGLVSKGEKWMKGTANQSMVVAALIATIVFAVAFSIPGGYDQTSGYPMFIHKDIFTAFVISDAISLIFSSASILIFLSILTSRYDEQDFFKSLPQKLMIGLTTLFLAIMTMMVTFSLSFFVLYHKKLKWVPFFISVAAVVPVFLYAKLQFSLLEAVYHSIYGSKYIFKPKKRMLYNQNPRF</sequence>
<dbReference type="InterPro" id="IPR036770">
    <property type="entry name" value="Ankyrin_rpt-contain_sf"/>
</dbReference>
<accession>A0AAP0DJS1</accession>
<dbReference type="Proteomes" id="UP001408789">
    <property type="component" value="Unassembled WGS sequence"/>
</dbReference>
<dbReference type="Gene3D" id="1.25.40.20">
    <property type="entry name" value="Ankyrin repeat-containing domain"/>
    <property type="match status" value="2"/>
</dbReference>
<feature type="transmembrane region" description="Helical" evidence="2">
    <location>
        <begin position="580"/>
        <end position="602"/>
    </location>
</feature>
<feature type="compositionally biased region" description="Polar residues" evidence="1">
    <location>
        <begin position="1"/>
        <end position="16"/>
    </location>
</feature>
<evidence type="ECO:0000259" key="3">
    <source>
        <dbReference type="Pfam" id="PF13962"/>
    </source>
</evidence>
<dbReference type="PANTHER" id="PTHR24177:SF301">
    <property type="entry name" value="ANKYRIN REPEAT-CONTAINING DOMAIN, PGG DOMAIN PROTEIN-RELATED"/>
    <property type="match status" value="1"/>
</dbReference>
<evidence type="ECO:0000313" key="5">
    <source>
        <dbReference type="Proteomes" id="UP001408789"/>
    </source>
</evidence>
<keyword evidence="2" id="KW-0812">Transmembrane</keyword>